<sequence>MQVTLHVRRITTFWRSSLPCQQRGVATGVLRTAFYLIADDEFHLGVVPFSLWWSNRLFAIVNCPKVTGRSELGALSRILVSVETVRTAMDASSPRLRSSQQSNPSVLKALGPGLVTGAADDDPSGIATYSQVGAQFGYTLGWTMLFSYPLMAAVQGLSAGIGAVSGKGLAKNLKLHYHRHFAYTAMILLFIANFINIGADLAAMGAALRLLVGGPEVVYALMFGILCATAQVFVPYPAYVSVLKWLTLSLFAYVAVVLVVGVPWGQALSGLVMPTFELTGEHFTAFVAILGTTISPYLFFWQAGEEVEELRRRKLARLRRIPEMAEPELGRIRLDTLVGMGFSNLVAICIIVAAAATLHVNGIDKIETSAQAAEALKPVAGDFAFAVFAVGIIGTGLLAVPVLAGSAAYAVAESFGWSEGLDKKPKEAKAFYATIVIATLGSVAVTMLGLDPVRALFWSAVVNGVLATPIIVMMVMMARNAAIMGELKAPRWMVYISAFTALVMGLSTVGMLLF</sequence>
<evidence type="ECO:0000256" key="5">
    <source>
        <dbReference type="ARBA" id="ARBA00022989"/>
    </source>
</evidence>
<protein>
    <submittedName>
        <fullName evidence="8">NRAMP (Natural resistance-associated macrophage protein) metal ion transporters</fullName>
    </submittedName>
</protein>
<dbReference type="PANTHER" id="PTHR11706:SF33">
    <property type="entry name" value="NATURAL RESISTANCE-ASSOCIATED MACROPHAGE PROTEIN 2"/>
    <property type="match status" value="1"/>
</dbReference>
<dbReference type="PANTHER" id="PTHR11706">
    <property type="entry name" value="SOLUTE CARRIER PROTEIN FAMILY 11 MEMBER"/>
    <property type="match status" value="1"/>
</dbReference>
<proteinExistence type="predicted"/>
<organism evidence="8 9">
    <name type="scientific">Rhizobium aethiopicum</name>
    <dbReference type="NCBI Taxonomy" id="1138170"/>
    <lineage>
        <taxon>Bacteria</taxon>
        <taxon>Pseudomonadati</taxon>
        <taxon>Pseudomonadota</taxon>
        <taxon>Alphaproteobacteria</taxon>
        <taxon>Hyphomicrobiales</taxon>
        <taxon>Rhizobiaceae</taxon>
        <taxon>Rhizobium/Agrobacterium group</taxon>
        <taxon>Rhizobium</taxon>
    </lineage>
</organism>
<comment type="subcellular location">
    <subcellularLocation>
        <location evidence="1">Membrane</location>
        <topology evidence="1">Multi-pass membrane protein</topology>
    </subcellularLocation>
</comment>
<evidence type="ECO:0000256" key="4">
    <source>
        <dbReference type="ARBA" id="ARBA00022847"/>
    </source>
</evidence>
<dbReference type="AlphaFoldDB" id="A0A1C3Y254"/>
<evidence type="ECO:0000256" key="2">
    <source>
        <dbReference type="ARBA" id="ARBA00022448"/>
    </source>
</evidence>
<feature type="transmembrane region" description="Helical" evidence="7">
    <location>
        <begin position="456"/>
        <end position="480"/>
    </location>
</feature>
<dbReference type="EMBL" id="FMAJ01000005">
    <property type="protein sequence ID" value="SCB58553.1"/>
    <property type="molecule type" value="Genomic_DNA"/>
</dbReference>
<dbReference type="GO" id="GO:0005886">
    <property type="term" value="C:plasma membrane"/>
    <property type="evidence" value="ECO:0007669"/>
    <property type="project" value="TreeGrafter"/>
</dbReference>
<dbReference type="GO" id="GO:0015293">
    <property type="term" value="F:symporter activity"/>
    <property type="evidence" value="ECO:0007669"/>
    <property type="project" value="UniProtKB-KW"/>
</dbReference>
<evidence type="ECO:0000256" key="3">
    <source>
        <dbReference type="ARBA" id="ARBA00022692"/>
    </source>
</evidence>
<dbReference type="Proteomes" id="UP000198723">
    <property type="component" value="Unassembled WGS sequence"/>
</dbReference>
<feature type="transmembrane region" description="Helical" evidence="7">
    <location>
        <begin position="181"/>
        <end position="211"/>
    </location>
</feature>
<feature type="transmembrane region" description="Helical" evidence="7">
    <location>
        <begin position="245"/>
        <end position="265"/>
    </location>
</feature>
<name>A0A1C3Y254_9HYPH</name>
<feature type="transmembrane region" description="Helical" evidence="7">
    <location>
        <begin position="341"/>
        <end position="363"/>
    </location>
</feature>
<evidence type="ECO:0000256" key="7">
    <source>
        <dbReference type="SAM" id="Phobius"/>
    </source>
</evidence>
<keyword evidence="3 7" id="KW-0812">Transmembrane</keyword>
<evidence type="ECO:0000256" key="6">
    <source>
        <dbReference type="ARBA" id="ARBA00023136"/>
    </source>
</evidence>
<keyword evidence="6 7" id="KW-0472">Membrane</keyword>
<dbReference type="Pfam" id="PF01566">
    <property type="entry name" value="Nramp"/>
    <property type="match status" value="1"/>
</dbReference>
<evidence type="ECO:0000256" key="1">
    <source>
        <dbReference type="ARBA" id="ARBA00004141"/>
    </source>
</evidence>
<keyword evidence="5 7" id="KW-1133">Transmembrane helix</keyword>
<dbReference type="InterPro" id="IPR001046">
    <property type="entry name" value="NRAMP_fam"/>
</dbReference>
<keyword evidence="2" id="KW-0813">Transport</keyword>
<evidence type="ECO:0000313" key="9">
    <source>
        <dbReference type="Proteomes" id="UP000198723"/>
    </source>
</evidence>
<dbReference type="GO" id="GO:0034755">
    <property type="term" value="P:iron ion transmembrane transport"/>
    <property type="evidence" value="ECO:0007669"/>
    <property type="project" value="TreeGrafter"/>
</dbReference>
<feature type="transmembrane region" description="Helical" evidence="7">
    <location>
        <begin position="492"/>
        <end position="513"/>
    </location>
</feature>
<gene>
    <name evidence="8" type="ORF">GA0061105_10520</name>
</gene>
<reference evidence="8 9" key="1">
    <citation type="submission" date="2016-08" db="EMBL/GenBank/DDBJ databases">
        <authorList>
            <person name="Seilhamer J.J."/>
        </authorList>
    </citation>
    <scope>NUCLEOTIDE SEQUENCE [LARGE SCALE GENOMIC DNA]</scope>
    <source>
        <strain evidence="8 9">HBR26</strain>
    </source>
</reference>
<dbReference type="STRING" id="1138170.GA0061105_10520"/>
<feature type="transmembrane region" description="Helical" evidence="7">
    <location>
        <begin position="285"/>
        <end position="304"/>
    </location>
</feature>
<keyword evidence="4" id="KW-0769">Symport</keyword>
<dbReference type="GO" id="GO:0015086">
    <property type="term" value="F:cadmium ion transmembrane transporter activity"/>
    <property type="evidence" value="ECO:0007669"/>
    <property type="project" value="TreeGrafter"/>
</dbReference>
<feature type="transmembrane region" description="Helical" evidence="7">
    <location>
        <begin position="430"/>
        <end position="450"/>
    </location>
</feature>
<evidence type="ECO:0000313" key="8">
    <source>
        <dbReference type="EMBL" id="SCB58553.1"/>
    </source>
</evidence>
<feature type="transmembrane region" description="Helical" evidence="7">
    <location>
        <begin position="383"/>
        <end position="409"/>
    </location>
</feature>
<accession>A0A1C3Y254</accession>
<dbReference type="GO" id="GO:0005384">
    <property type="term" value="F:manganese ion transmembrane transporter activity"/>
    <property type="evidence" value="ECO:0007669"/>
    <property type="project" value="TreeGrafter"/>
</dbReference>
<feature type="transmembrane region" description="Helical" evidence="7">
    <location>
        <begin position="217"/>
        <end position="238"/>
    </location>
</feature>